<feature type="compositionally biased region" description="Basic and acidic residues" evidence="1">
    <location>
        <begin position="30"/>
        <end position="51"/>
    </location>
</feature>
<sequence>MTRPYIQGIASEACGTLQKPLKLPPLPHKGRWELSAEEKTSARESPEKSRS</sequence>
<dbReference type="AlphaFoldDB" id="A0A1I7WJD8"/>
<proteinExistence type="predicted"/>
<evidence type="ECO:0000313" key="2">
    <source>
        <dbReference type="Proteomes" id="UP000095283"/>
    </source>
</evidence>
<keyword evidence="2" id="KW-1185">Reference proteome</keyword>
<dbReference type="Proteomes" id="UP000095283">
    <property type="component" value="Unplaced"/>
</dbReference>
<protein>
    <submittedName>
        <fullName evidence="3">Uncharacterized protein</fullName>
    </submittedName>
</protein>
<organism evidence="2 3">
    <name type="scientific">Heterorhabditis bacteriophora</name>
    <name type="common">Entomopathogenic nematode worm</name>
    <dbReference type="NCBI Taxonomy" id="37862"/>
    <lineage>
        <taxon>Eukaryota</taxon>
        <taxon>Metazoa</taxon>
        <taxon>Ecdysozoa</taxon>
        <taxon>Nematoda</taxon>
        <taxon>Chromadorea</taxon>
        <taxon>Rhabditida</taxon>
        <taxon>Rhabditina</taxon>
        <taxon>Rhabditomorpha</taxon>
        <taxon>Strongyloidea</taxon>
        <taxon>Heterorhabditidae</taxon>
        <taxon>Heterorhabditis</taxon>
    </lineage>
</organism>
<name>A0A1I7WJD8_HETBA</name>
<evidence type="ECO:0000313" key="3">
    <source>
        <dbReference type="WBParaSite" id="Hba_05132"/>
    </source>
</evidence>
<dbReference type="WBParaSite" id="Hba_05132">
    <property type="protein sequence ID" value="Hba_05132"/>
    <property type="gene ID" value="Hba_05132"/>
</dbReference>
<feature type="region of interest" description="Disordered" evidence="1">
    <location>
        <begin position="19"/>
        <end position="51"/>
    </location>
</feature>
<accession>A0A1I7WJD8</accession>
<reference evidence="3" key="1">
    <citation type="submission" date="2016-11" db="UniProtKB">
        <authorList>
            <consortium name="WormBaseParasite"/>
        </authorList>
    </citation>
    <scope>IDENTIFICATION</scope>
</reference>
<evidence type="ECO:0000256" key="1">
    <source>
        <dbReference type="SAM" id="MobiDB-lite"/>
    </source>
</evidence>